<dbReference type="Proteomes" id="UP000325438">
    <property type="component" value="Unassembled WGS sequence"/>
</dbReference>
<reference evidence="1 2" key="1">
    <citation type="submission" date="2019-09" db="EMBL/GenBank/DDBJ databases">
        <title>The draft genomes of Allium pathogen Pseudomonas sp.</title>
        <authorList>
            <person name="Fujikawa T."/>
            <person name="Sawada H."/>
        </authorList>
    </citation>
    <scope>NUCLEOTIDE SEQUENCE [LARGE SCALE GENOMIC DNA]</scope>
    <source>
        <strain evidence="1 2">MAFF 730085</strain>
    </source>
</reference>
<protein>
    <submittedName>
        <fullName evidence="1">Uncharacterized protein</fullName>
    </submittedName>
</protein>
<name>A0A5N7JZM4_9PSED</name>
<gene>
    <name evidence="1" type="ORF">F0170_24270</name>
</gene>
<sequence>MAVIAASCFLLLCNLPPTLVLWSAVVEEVFSGLINDHYLNCAERAQHTLPVLLKDQRTPSARNAAGV</sequence>
<accession>A0A5N7JZM4</accession>
<proteinExistence type="predicted"/>
<comment type="caution">
    <text evidence="1">The sequence shown here is derived from an EMBL/GenBank/DDBJ whole genome shotgun (WGS) entry which is preliminary data.</text>
</comment>
<organism evidence="1 2">
    <name type="scientific">Pseudomonas kitaguniensis</name>
    <dbReference type="NCBI Taxonomy" id="2607908"/>
    <lineage>
        <taxon>Bacteria</taxon>
        <taxon>Pseudomonadati</taxon>
        <taxon>Pseudomonadota</taxon>
        <taxon>Gammaproteobacteria</taxon>
        <taxon>Pseudomonadales</taxon>
        <taxon>Pseudomonadaceae</taxon>
        <taxon>Pseudomonas</taxon>
    </lineage>
</organism>
<evidence type="ECO:0000313" key="2">
    <source>
        <dbReference type="Proteomes" id="UP000325438"/>
    </source>
</evidence>
<dbReference type="EMBL" id="VUBA01000172">
    <property type="protein sequence ID" value="MPQ86822.1"/>
    <property type="molecule type" value="Genomic_DNA"/>
</dbReference>
<dbReference type="AlphaFoldDB" id="A0A5N7JZM4"/>
<evidence type="ECO:0000313" key="1">
    <source>
        <dbReference type="EMBL" id="MPQ86822.1"/>
    </source>
</evidence>